<reference evidence="2 3" key="1">
    <citation type="submission" date="2019-08" db="EMBL/GenBank/DDBJ databases">
        <title>The genome sequence of a newly discovered highly antifungal drug resistant Aspergillus species, Aspergillus tanneri NIH 1004.</title>
        <authorList>
            <person name="Mounaud S."/>
            <person name="Singh I."/>
            <person name="Joardar V."/>
            <person name="Pakala S."/>
            <person name="Pakala S."/>
            <person name="Venepally P."/>
            <person name="Chung J.K."/>
            <person name="Losada L."/>
            <person name="Nierman W.C."/>
        </authorList>
    </citation>
    <scope>NUCLEOTIDE SEQUENCE [LARGE SCALE GENOMIC DNA]</scope>
    <source>
        <strain evidence="2 3">NIH1004</strain>
    </source>
</reference>
<dbReference type="RefSeq" id="XP_033424541.1">
    <property type="nucleotide sequence ID" value="XM_033573989.1"/>
</dbReference>
<evidence type="ECO:0000313" key="3">
    <source>
        <dbReference type="Proteomes" id="UP000324241"/>
    </source>
</evidence>
<name>A0A5M9MIL0_9EURO</name>
<protein>
    <recommendedName>
        <fullName evidence="1">F-box domain-containing protein</fullName>
    </recommendedName>
</protein>
<dbReference type="InterPro" id="IPR001810">
    <property type="entry name" value="F-box_dom"/>
</dbReference>
<dbReference type="AlphaFoldDB" id="A0A5M9MIL0"/>
<dbReference type="InterPro" id="IPR036047">
    <property type="entry name" value="F-box-like_dom_sf"/>
</dbReference>
<dbReference type="SUPFAM" id="SSF81383">
    <property type="entry name" value="F-box domain"/>
    <property type="match status" value="1"/>
</dbReference>
<dbReference type="Gene3D" id="1.20.1280.50">
    <property type="match status" value="1"/>
</dbReference>
<organism evidence="2 3">
    <name type="scientific">Aspergillus tanneri</name>
    <dbReference type="NCBI Taxonomy" id="1220188"/>
    <lineage>
        <taxon>Eukaryota</taxon>
        <taxon>Fungi</taxon>
        <taxon>Dikarya</taxon>
        <taxon>Ascomycota</taxon>
        <taxon>Pezizomycotina</taxon>
        <taxon>Eurotiomycetes</taxon>
        <taxon>Eurotiomycetidae</taxon>
        <taxon>Eurotiales</taxon>
        <taxon>Aspergillaceae</taxon>
        <taxon>Aspergillus</taxon>
        <taxon>Aspergillus subgen. Circumdati</taxon>
    </lineage>
</organism>
<dbReference type="EMBL" id="QUQM01000006">
    <property type="protein sequence ID" value="KAA8645180.1"/>
    <property type="molecule type" value="Genomic_DNA"/>
</dbReference>
<sequence>MCHLLRLPPEILVYIFELLDDLDDALRLARCCRRVYRTFNPSNTRLRIFRSIIRNADHHALEPDLFLLVGLNERLALYDESPVPRGLSYRKEFFQQHLAVRNLSAAAIWEVVCRWHAMRLLFDFYCDTSIQTSYSLARWQASEERWEGEDPLPPPVRCTCDVFQELNATERQRSYQRFYKALTAHWAMVEILWVARVAAYYSPDLRDEAHARIWDLFTNITRSLQEKIDIVKVVDFV</sequence>
<feature type="domain" description="F-box" evidence="1">
    <location>
        <begin position="1"/>
        <end position="52"/>
    </location>
</feature>
<comment type="caution">
    <text evidence="2">The sequence shown here is derived from an EMBL/GenBank/DDBJ whole genome shotgun (WGS) entry which is preliminary data.</text>
</comment>
<evidence type="ECO:0000313" key="2">
    <source>
        <dbReference type="EMBL" id="KAA8645180.1"/>
    </source>
</evidence>
<dbReference type="GeneID" id="54332099"/>
<dbReference type="Proteomes" id="UP000324241">
    <property type="component" value="Unassembled WGS sequence"/>
</dbReference>
<dbReference type="VEuPathDB" id="FungiDB:EYZ11_010486"/>
<dbReference type="OrthoDB" id="5384804at2759"/>
<dbReference type="Pfam" id="PF12937">
    <property type="entry name" value="F-box-like"/>
    <property type="match status" value="1"/>
</dbReference>
<proteinExistence type="predicted"/>
<gene>
    <name evidence="2" type="ORF">ATNIH1004_009397</name>
</gene>
<dbReference type="PROSITE" id="PS50181">
    <property type="entry name" value="FBOX"/>
    <property type="match status" value="1"/>
</dbReference>
<evidence type="ECO:0000259" key="1">
    <source>
        <dbReference type="PROSITE" id="PS50181"/>
    </source>
</evidence>
<accession>A0A5M9MIL0</accession>